<dbReference type="AlphaFoldDB" id="A0A1F2PAI1"/>
<sequence length="566" mass="62507">MTILIKNGVVFDPAQGIDGEKMDIAIDGDKFVEDVSSPDEVIDAGGRMVVPGGVELHTHISGGKVNAGRIMRPEDGRKGRIPRGKLTRACSGFSVLNTFATAYTYARMGYTTTFEAAMPPLVARHTHEEFEDTPITDKGALVLLDNNWMTIEYAKSGDLDKLAAYVSWMFNASKAYGIKIVNPGGTEAWGWGKNCSINDPVPRFDVTPKEIIKALAQVNEDLGLPHSIHIHCNDLGHPGNFETTIETYEALKNIKSSSDRQVVHATHTQFHSYGGSNWGDFESKADAIADYINKNDHVTIDLGVVMFCDTTTMTADGPMEYSLHTLSRRKWSNHDVELETGSGIIPVAYSPKIGVNAIQWAIGLELALLIDDPWKVVLTTDHPNGCPFTFYPEIIALLMSKAKRESMLETVSKAVDKRALIATIDRELTWSDIMTMTRAGPAKILGMSDTKGSLKVGADADLAIYDIMPESFDPTKDYKTIEDKLMRTVYTIKGGEIVVRDGEITATPHGRTFWVNPAGKKAEAARDGMLEDLERMFRDYYTVSMANYPVQDEYIPHGVEIRTEVN</sequence>
<dbReference type="PIRSF" id="PIRSF006453">
    <property type="entry name" value="FwdA"/>
    <property type="match status" value="1"/>
</dbReference>
<dbReference type="PANTHER" id="PTHR11647:SF1">
    <property type="entry name" value="COLLAPSIN RESPONSE MEDIATOR PROTEIN"/>
    <property type="match status" value="1"/>
</dbReference>
<comment type="caution">
    <text evidence="2">The sequence shown here is derived from an EMBL/GenBank/DDBJ whole genome shotgun (WGS) entry which is preliminary data.</text>
</comment>
<dbReference type="Proteomes" id="UP000186940">
    <property type="component" value="Unassembled WGS sequence"/>
</dbReference>
<accession>A0A1F2PAI1</accession>
<evidence type="ECO:0000313" key="3">
    <source>
        <dbReference type="Proteomes" id="UP000186940"/>
    </source>
</evidence>
<dbReference type="Gene3D" id="2.30.40.10">
    <property type="entry name" value="Urease, subunit C, domain 1"/>
    <property type="match status" value="1"/>
</dbReference>
<dbReference type="PATRIC" id="fig|1838285.3.peg.724"/>
<feature type="domain" description="Amidohydrolase 3" evidence="1">
    <location>
        <begin position="40"/>
        <end position="499"/>
    </location>
</feature>
<gene>
    <name evidence="2" type="ORF">SCAL_000715</name>
</gene>
<dbReference type="InterPro" id="IPR032466">
    <property type="entry name" value="Metal_Hydrolase"/>
</dbReference>
<name>A0A1F2PAI1_9EURY</name>
<dbReference type="EMBL" id="LYOS01000002">
    <property type="protein sequence ID" value="OFV68075.1"/>
    <property type="molecule type" value="Genomic_DNA"/>
</dbReference>
<dbReference type="Gene3D" id="3.20.20.140">
    <property type="entry name" value="Metal-dependent hydrolases"/>
    <property type="match status" value="1"/>
</dbReference>
<reference evidence="2" key="1">
    <citation type="submission" date="2016-05" db="EMBL/GenBank/DDBJ databases">
        <title>Microbial consortia oxidize butane by reversing methanogenesis.</title>
        <authorList>
            <person name="Laso-Perez R."/>
            <person name="Richter M."/>
            <person name="Wegener G."/>
            <person name="Musat F."/>
        </authorList>
    </citation>
    <scope>NUCLEOTIDE SEQUENCE [LARGE SCALE GENOMIC DNA]</scope>
    <source>
        <strain evidence="2">BOX2</strain>
    </source>
</reference>
<dbReference type="InterPro" id="IPR012027">
    <property type="entry name" value="Formylmethanofuran_DH_asu"/>
</dbReference>
<dbReference type="SUPFAM" id="SSF51338">
    <property type="entry name" value="Composite domain of metallo-dependent hydrolases"/>
    <property type="match status" value="2"/>
</dbReference>
<dbReference type="InterPro" id="IPR013108">
    <property type="entry name" value="Amidohydro_3"/>
</dbReference>
<dbReference type="NCBIfam" id="TIGR03121">
    <property type="entry name" value="one_C_dehyd_A"/>
    <property type="match status" value="1"/>
</dbReference>
<dbReference type="SUPFAM" id="SSF51556">
    <property type="entry name" value="Metallo-dependent hydrolases"/>
    <property type="match status" value="1"/>
</dbReference>
<dbReference type="Pfam" id="PF07969">
    <property type="entry name" value="Amidohydro_3"/>
    <property type="match status" value="1"/>
</dbReference>
<evidence type="ECO:0000313" key="2">
    <source>
        <dbReference type="EMBL" id="OFV68075.1"/>
    </source>
</evidence>
<dbReference type="PANTHER" id="PTHR11647">
    <property type="entry name" value="HYDRANTOINASE/DIHYDROPYRIMIDINASE FAMILY MEMBER"/>
    <property type="match status" value="1"/>
</dbReference>
<dbReference type="InterPro" id="IPR050378">
    <property type="entry name" value="Metallo-dep_Hydrolases_sf"/>
</dbReference>
<protein>
    <submittedName>
        <fullName evidence="2">Formylmethanofuran dehydrogenase subunit A</fullName>
    </submittedName>
</protein>
<keyword evidence="3" id="KW-1185">Reference proteome</keyword>
<dbReference type="CDD" id="cd01304">
    <property type="entry name" value="FMDH_A"/>
    <property type="match status" value="1"/>
</dbReference>
<organism evidence="2 3">
    <name type="scientific">Candidatus Syntropharchaeum caldarium</name>
    <dbReference type="NCBI Taxonomy" id="1838285"/>
    <lineage>
        <taxon>Archaea</taxon>
        <taxon>Methanobacteriati</taxon>
        <taxon>Methanobacteriota</taxon>
        <taxon>Stenosarchaea group</taxon>
        <taxon>Methanomicrobia</taxon>
        <taxon>Methanosarcinales</taxon>
        <taxon>ANME-2 cluster</taxon>
        <taxon>Candidatus Syntropharchaeum</taxon>
    </lineage>
</organism>
<dbReference type="GO" id="GO:0016810">
    <property type="term" value="F:hydrolase activity, acting on carbon-nitrogen (but not peptide) bonds"/>
    <property type="evidence" value="ECO:0007669"/>
    <property type="project" value="InterPro"/>
</dbReference>
<evidence type="ECO:0000259" key="1">
    <source>
        <dbReference type="Pfam" id="PF07969"/>
    </source>
</evidence>
<dbReference type="InterPro" id="IPR011059">
    <property type="entry name" value="Metal-dep_hydrolase_composite"/>
</dbReference>
<proteinExistence type="predicted"/>
<dbReference type="STRING" id="1838285.SCAL_000715"/>